<feature type="domain" description="Cupin type-2" evidence="1">
    <location>
        <begin position="37"/>
        <end position="107"/>
    </location>
</feature>
<accession>A0A4Y3PPS0</accession>
<sequence length="111" mass="11855">MLIVNANAIQPEDRPGVTLKILFTEDQVESGKATFGVVVVPPGARIPLSGSGSHAQDEYSIVVKGTILAGTEEGEYRMSANDASLIPAGEAHWAYNDGSEDCEIVWVLVKR</sequence>
<evidence type="ECO:0000313" key="2">
    <source>
        <dbReference type="EMBL" id="GEB33368.1"/>
    </source>
</evidence>
<dbReference type="RefSeq" id="WP_122963699.1">
    <property type="nucleotide sequence ID" value="NZ_BJMH01000013.1"/>
</dbReference>
<evidence type="ECO:0000259" key="1">
    <source>
        <dbReference type="Pfam" id="PF07883"/>
    </source>
</evidence>
<dbReference type="Pfam" id="PF07883">
    <property type="entry name" value="Cupin_2"/>
    <property type="match status" value="1"/>
</dbReference>
<dbReference type="InterPro" id="IPR014710">
    <property type="entry name" value="RmlC-like_jellyroll"/>
</dbReference>
<dbReference type="SUPFAM" id="SSF51182">
    <property type="entry name" value="RmlC-like cupins"/>
    <property type="match status" value="1"/>
</dbReference>
<dbReference type="InterPro" id="IPR013096">
    <property type="entry name" value="Cupin_2"/>
</dbReference>
<comment type="caution">
    <text evidence="2">The sequence shown here is derived from an EMBL/GenBank/DDBJ whole genome shotgun (WGS) entry which is preliminary data.</text>
</comment>
<protein>
    <recommendedName>
        <fullName evidence="1">Cupin type-2 domain-containing protein</fullName>
    </recommendedName>
</protein>
<evidence type="ECO:0000313" key="3">
    <source>
        <dbReference type="Proteomes" id="UP000316882"/>
    </source>
</evidence>
<dbReference type="Proteomes" id="UP000316882">
    <property type="component" value="Unassembled WGS sequence"/>
</dbReference>
<proteinExistence type="predicted"/>
<gene>
    <name evidence="2" type="ORF">BPA01_29480</name>
</gene>
<keyword evidence="3" id="KW-1185">Reference proteome</keyword>
<organism evidence="2 3">
    <name type="scientific">Brevibacillus parabrevis</name>
    <dbReference type="NCBI Taxonomy" id="54914"/>
    <lineage>
        <taxon>Bacteria</taxon>
        <taxon>Bacillati</taxon>
        <taxon>Bacillota</taxon>
        <taxon>Bacilli</taxon>
        <taxon>Bacillales</taxon>
        <taxon>Paenibacillaceae</taxon>
        <taxon>Brevibacillus</taxon>
    </lineage>
</organism>
<reference evidence="2 3" key="1">
    <citation type="submission" date="2019-06" db="EMBL/GenBank/DDBJ databases">
        <title>Whole genome shotgun sequence of Brevibacillus parabrevis NBRC 12334.</title>
        <authorList>
            <person name="Hosoyama A."/>
            <person name="Uohara A."/>
            <person name="Ohji S."/>
            <person name="Ichikawa N."/>
        </authorList>
    </citation>
    <scope>NUCLEOTIDE SEQUENCE [LARGE SCALE GENOMIC DNA]</scope>
    <source>
        <strain evidence="2 3">NBRC 12334</strain>
    </source>
</reference>
<dbReference type="EMBL" id="BJMH01000013">
    <property type="protein sequence ID" value="GEB33368.1"/>
    <property type="molecule type" value="Genomic_DNA"/>
</dbReference>
<dbReference type="Gene3D" id="2.60.120.10">
    <property type="entry name" value="Jelly Rolls"/>
    <property type="match status" value="1"/>
</dbReference>
<name>A0A4Y3PPS0_BREPA</name>
<dbReference type="AlphaFoldDB" id="A0A4Y3PPS0"/>
<dbReference type="InterPro" id="IPR011051">
    <property type="entry name" value="RmlC_Cupin_sf"/>
</dbReference>